<dbReference type="PANTHER" id="PTHR33116:SF78">
    <property type="entry name" value="OS12G0587133 PROTEIN"/>
    <property type="match status" value="1"/>
</dbReference>
<reference evidence="3" key="1">
    <citation type="journal article" date="2019" name="Sci. Rep.">
        <title>Draft genome of Tanacetum cinerariifolium, the natural source of mosquito coil.</title>
        <authorList>
            <person name="Yamashiro T."/>
            <person name="Shiraishi A."/>
            <person name="Satake H."/>
            <person name="Nakayama K."/>
        </authorList>
    </citation>
    <scope>NUCLEOTIDE SEQUENCE</scope>
</reference>
<dbReference type="PROSITE" id="PS50878">
    <property type="entry name" value="RT_POL"/>
    <property type="match status" value="1"/>
</dbReference>
<feature type="region of interest" description="Disordered" evidence="1">
    <location>
        <begin position="319"/>
        <end position="344"/>
    </location>
</feature>
<dbReference type="SUPFAM" id="SSF56672">
    <property type="entry name" value="DNA/RNA polymerases"/>
    <property type="match status" value="1"/>
</dbReference>
<protein>
    <recommendedName>
        <fullName evidence="2">Reverse transcriptase domain-containing protein</fullName>
    </recommendedName>
</protein>
<dbReference type="InterPro" id="IPR043502">
    <property type="entry name" value="DNA/RNA_pol_sf"/>
</dbReference>
<dbReference type="EMBL" id="BKCJ010004071">
    <property type="protein sequence ID" value="GEU58848.1"/>
    <property type="molecule type" value="Genomic_DNA"/>
</dbReference>
<dbReference type="Pfam" id="PF00078">
    <property type="entry name" value="RVT_1"/>
    <property type="match status" value="1"/>
</dbReference>
<evidence type="ECO:0000256" key="1">
    <source>
        <dbReference type="SAM" id="MobiDB-lite"/>
    </source>
</evidence>
<accession>A0A6L2LAR5</accession>
<sequence>MDDYGVLKYVLKSSSSGVTGLASKVRNIEGSLRMPMRSVTFTKPLNDNDAAANETSLGDKPHATKEKDPIQANKKLSFASVVNEQPVKKAIKIKELRNELYVDGAAVTIPIKAVEAVNAREGMESVMENDPWLIRKVPLILNEWTPNTILKKDEIKRVPVWVKMHHVPIVAYSNIGLTIITTQIGKPLMLDSYTSNMCLHSWGRSTYARALIEISADVDLMDSLVIAIPRCDKKGHTFATIDIEYEWTPLRCASCKIFDHVSDKCPKSHKEVSNVKVSDDGFTEVKKKKAKAKKNNKKQVEGVCLTKLALNLQYRRVKKGETSKQKVSSNENMKSVGNGSSKHLANPIKVTTTNSFSALAEDDSKTCDEDNGGTYNNVDHVVNDSDSEDVDEYITMEEGTKSGSQERMNLSLKQFEIRQAHALLLVRAMMMWIRPLWNGLCLRKTYINNRPWCLLGDFNASLYVDDTSIGPSTLDITMCEFKECVETMEDRFVGAHAIFEPYRISDHSPSVLYIPSIVKVKSNPFKFFNVSILDKRFKDVVREGWSSHVSGFDMFRVVKKLKGLKKPIRKMMYDKGNLHANAIRLHKNLNRLQTDLDNDPSNASIREKEATAVVAFMRLFLLKKSFLSKRIDVVTNVNGVVFQNDNVAKAFINHCDVFLGHAGTTNDFDTNNLFSTRLDANEALDMVRVVSSQEVKSAMFSMGNDKSPGLDDFTVAFFKDTWDIIGLDVTKAVCEFFTNGRLLKELNHTILALIPKVNAPARVNDYRPISCCNVLFKCISKIIANRLKDSLKRLISPNQSAFVSGCSISDNILLTQEIMHNYHLDRGVPRCAFKVDIQKAYDTVDWEFLQAVLIGFGFHDRMISWIIEGLRQGDPLSPYLFTLVMEVFTLMLHRRVRESSNFTYHRYCSELDLINLCFADDLFLFAHGDVNSASIIKEALDEFKDASRLNPSMPKSKAYFCNVINHTKLAIFHVLPFEEDRLPVKYLGVPLVSSRLIFKDCKEHRSMSRGKAKVAWEVICLPKKEGGLARDIARAGFSLASKVRECIHGGMWSWPTDWMVKYPILNSILVSVLIDAKSDVLEWRNIDGTSNSFLVQLVWDSIRSRDNEDVDASLTVVCPLCETQPDSHEHLLFDFSFSQQIWSRVKHFVGLLGSGSSLDFIVSILMPIAKRRSFKSCVGKLTLAAAAYFVWQERNFRLFKNSKRSIKEVVDCVMSSVPLKLLSCRFKKSKDAVLFSRLWELPLSMLK</sequence>
<feature type="compositionally biased region" description="Polar residues" evidence="1">
    <location>
        <begin position="325"/>
        <end position="344"/>
    </location>
</feature>
<name>A0A6L2LAR5_TANCI</name>
<dbReference type="InterPro" id="IPR000477">
    <property type="entry name" value="RT_dom"/>
</dbReference>
<feature type="region of interest" description="Disordered" evidence="1">
    <location>
        <begin position="43"/>
        <end position="65"/>
    </location>
</feature>
<feature type="domain" description="Reverse transcriptase" evidence="2">
    <location>
        <begin position="735"/>
        <end position="991"/>
    </location>
</feature>
<gene>
    <name evidence="3" type="ORF">Tci_030826</name>
</gene>
<evidence type="ECO:0000313" key="3">
    <source>
        <dbReference type="EMBL" id="GEU58848.1"/>
    </source>
</evidence>
<dbReference type="CDD" id="cd01650">
    <property type="entry name" value="RT_nLTR_like"/>
    <property type="match status" value="1"/>
</dbReference>
<evidence type="ECO:0000259" key="2">
    <source>
        <dbReference type="PROSITE" id="PS50878"/>
    </source>
</evidence>
<proteinExistence type="predicted"/>
<organism evidence="3">
    <name type="scientific">Tanacetum cinerariifolium</name>
    <name type="common">Dalmatian daisy</name>
    <name type="synonym">Chrysanthemum cinerariifolium</name>
    <dbReference type="NCBI Taxonomy" id="118510"/>
    <lineage>
        <taxon>Eukaryota</taxon>
        <taxon>Viridiplantae</taxon>
        <taxon>Streptophyta</taxon>
        <taxon>Embryophyta</taxon>
        <taxon>Tracheophyta</taxon>
        <taxon>Spermatophyta</taxon>
        <taxon>Magnoliopsida</taxon>
        <taxon>eudicotyledons</taxon>
        <taxon>Gunneridae</taxon>
        <taxon>Pentapetalae</taxon>
        <taxon>asterids</taxon>
        <taxon>campanulids</taxon>
        <taxon>Asterales</taxon>
        <taxon>Asteraceae</taxon>
        <taxon>Asteroideae</taxon>
        <taxon>Anthemideae</taxon>
        <taxon>Anthemidinae</taxon>
        <taxon>Tanacetum</taxon>
    </lineage>
</organism>
<comment type="caution">
    <text evidence="3">The sequence shown here is derived from an EMBL/GenBank/DDBJ whole genome shotgun (WGS) entry which is preliminary data.</text>
</comment>
<dbReference type="PANTHER" id="PTHR33116">
    <property type="entry name" value="REVERSE TRANSCRIPTASE ZINC-BINDING DOMAIN-CONTAINING PROTEIN-RELATED-RELATED"/>
    <property type="match status" value="1"/>
</dbReference>
<dbReference type="AlphaFoldDB" id="A0A6L2LAR5"/>